<gene>
    <name evidence="8" type="primary">bioD</name>
    <name evidence="9" type="ORF">A2W18_11745</name>
</gene>
<dbReference type="FunFam" id="3.40.50.300:FF:000292">
    <property type="entry name" value="ATP-dependent dethiobiotin synthetase BioD"/>
    <property type="match status" value="1"/>
</dbReference>
<dbReference type="GO" id="GO:0004141">
    <property type="term" value="F:dethiobiotin synthase activity"/>
    <property type="evidence" value="ECO:0007669"/>
    <property type="project" value="UniProtKB-UniRule"/>
</dbReference>
<feature type="binding site" evidence="8">
    <location>
        <begin position="179"/>
        <end position="180"/>
    </location>
    <ligand>
        <name>ATP</name>
        <dbReference type="ChEBI" id="CHEBI:30616"/>
    </ligand>
</feature>
<dbReference type="Proteomes" id="UP000179076">
    <property type="component" value="Unassembled WGS sequence"/>
</dbReference>
<protein>
    <recommendedName>
        <fullName evidence="8">ATP-dependent dethiobiotin synthetase BioD</fullName>
        <ecNumber evidence="8">6.3.3.3</ecNumber>
    </recommendedName>
    <alternativeName>
        <fullName evidence="8">DTB synthetase</fullName>
        <shortName evidence="8">DTBS</shortName>
    </alternativeName>
    <alternativeName>
        <fullName evidence="8">Dethiobiotin synthase</fullName>
    </alternativeName>
</protein>
<comment type="caution">
    <text evidence="9">The sequence shown here is derived from an EMBL/GenBank/DDBJ whole genome shotgun (WGS) entry which is preliminary data.</text>
</comment>
<name>A0A1F6VK39_9PROT</name>
<dbReference type="AlphaFoldDB" id="A0A1F6VK39"/>
<dbReference type="InterPro" id="IPR004472">
    <property type="entry name" value="DTB_synth_BioD"/>
</dbReference>
<dbReference type="HAMAP" id="MF_00336">
    <property type="entry name" value="BioD"/>
    <property type="match status" value="1"/>
</dbReference>
<comment type="function">
    <text evidence="8">Catalyzes a mechanistically unusual reaction, the ATP-dependent insertion of CO2 between the N7 and N8 nitrogen atoms of 7,8-diaminopelargonic acid (DAPA, also called 7,8-diammoniononanoate) to form a ureido ring.</text>
</comment>
<evidence type="ECO:0000256" key="6">
    <source>
        <dbReference type="ARBA" id="ARBA00022840"/>
    </source>
</evidence>
<keyword evidence="1 8" id="KW-0963">Cytoplasm</keyword>
<evidence type="ECO:0000256" key="8">
    <source>
        <dbReference type="HAMAP-Rule" id="MF_00336"/>
    </source>
</evidence>
<feature type="binding site" evidence="8">
    <location>
        <position position="45"/>
    </location>
    <ligand>
        <name>substrate</name>
    </ligand>
</feature>
<organism evidence="9 10">
    <name type="scientific">Candidatus Muproteobacteria bacterium RBG_16_60_9</name>
    <dbReference type="NCBI Taxonomy" id="1817755"/>
    <lineage>
        <taxon>Bacteria</taxon>
        <taxon>Pseudomonadati</taxon>
        <taxon>Pseudomonadota</taxon>
        <taxon>Candidatus Muproteobacteria</taxon>
    </lineage>
</organism>
<keyword evidence="5 8" id="KW-0093">Biotin biosynthesis</keyword>
<feature type="binding site" evidence="8">
    <location>
        <position position="58"/>
    </location>
    <ligand>
        <name>Mg(2+)</name>
        <dbReference type="ChEBI" id="CHEBI:18420"/>
    </ligand>
</feature>
<evidence type="ECO:0000313" key="9">
    <source>
        <dbReference type="EMBL" id="OGI70003.1"/>
    </source>
</evidence>
<dbReference type="GO" id="GO:0005524">
    <property type="term" value="F:ATP binding"/>
    <property type="evidence" value="ECO:0007669"/>
    <property type="project" value="UniProtKB-UniRule"/>
</dbReference>
<comment type="subcellular location">
    <subcellularLocation>
        <location evidence="8">Cytoplasm</location>
    </subcellularLocation>
</comment>
<dbReference type="GO" id="GO:0000287">
    <property type="term" value="F:magnesium ion binding"/>
    <property type="evidence" value="ECO:0007669"/>
    <property type="project" value="UniProtKB-UniRule"/>
</dbReference>
<evidence type="ECO:0000256" key="7">
    <source>
        <dbReference type="ARBA" id="ARBA00022842"/>
    </source>
</evidence>
<dbReference type="PIRSF" id="PIRSF006755">
    <property type="entry name" value="DTB_synth"/>
    <property type="match status" value="1"/>
</dbReference>
<comment type="caution">
    <text evidence="8">Lacks conserved residue(s) required for the propagation of feature annotation.</text>
</comment>
<reference evidence="9 10" key="1">
    <citation type="journal article" date="2016" name="Nat. Commun.">
        <title>Thousands of microbial genomes shed light on interconnected biogeochemical processes in an aquifer system.</title>
        <authorList>
            <person name="Anantharaman K."/>
            <person name="Brown C.T."/>
            <person name="Hug L.A."/>
            <person name="Sharon I."/>
            <person name="Castelle C.J."/>
            <person name="Probst A.J."/>
            <person name="Thomas B.C."/>
            <person name="Singh A."/>
            <person name="Wilkins M.J."/>
            <person name="Karaoz U."/>
            <person name="Brodie E.L."/>
            <person name="Williams K.H."/>
            <person name="Hubbard S.S."/>
            <person name="Banfield J.F."/>
        </authorList>
    </citation>
    <scope>NUCLEOTIDE SEQUENCE [LARGE SCALE GENOMIC DNA]</scope>
</reference>
<evidence type="ECO:0000256" key="2">
    <source>
        <dbReference type="ARBA" id="ARBA00022598"/>
    </source>
</evidence>
<comment type="subunit">
    <text evidence="8">Homodimer.</text>
</comment>
<dbReference type="Gene3D" id="3.40.50.300">
    <property type="entry name" value="P-loop containing nucleotide triphosphate hydrolases"/>
    <property type="match status" value="1"/>
</dbReference>
<dbReference type="Pfam" id="PF13500">
    <property type="entry name" value="AAA_26"/>
    <property type="match status" value="1"/>
</dbReference>
<comment type="pathway">
    <text evidence="8">Cofactor biosynthesis; biotin biosynthesis; biotin from 7,8-diaminononanoate: step 1/2.</text>
</comment>
<dbReference type="EMBL" id="MFSP01000009">
    <property type="protein sequence ID" value="OGI70003.1"/>
    <property type="molecule type" value="Genomic_DNA"/>
</dbReference>
<evidence type="ECO:0000313" key="10">
    <source>
        <dbReference type="Proteomes" id="UP000179076"/>
    </source>
</evidence>
<dbReference type="PANTHER" id="PTHR43210:SF5">
    <property type="entry name" value="DETHIOBIOTIN SYNTHETASE"/>
    <property type="match status" value="1"/>
</dbReference>
<proteinExistence type="inferred from homology"/>
<keyword evidence="4 8" id="KW-0547">Nucleotide-binding</keyword>
<keyword evidence="3 8" id="KW-0479">Metal-binding</keyword>
<dbReference type="UniPathway" id="UPA00078">
    <property type="reaction ID" value="UER00161"/>
</dbReference>
<feature type="active site" evidence="8">
    <location>
        <position position="41"/>
    </location>
</feature>
<dbReference type="GO" id="GO:0005829">
    <property type="term" value="C:cytosol"/>
    <property type="evidence" value="ECO:0007669"/>
    <property type="project" value="TreeGrafter"/>
</dbReference>
<dbReference type="EC" id="6.3.3.3" evidence="8"/>
<keyword evidence="7 8" id="KW-0460">Magnesium</keyword>
<comment type="similarity">
    <text evidence="8">Belongs to the dethiobiotin synthetase family.</text>
</comment>
<sequence>MNAKPQGWFITGTDTGVGKTAIAEALLAALARRRYRAAGMKPVASGCRRTADGLRSEDAERLRAAASVATDYTDVNPYAFEPAIAPHVAAARAGVAMKLATVRTHYARLVAQVDWLIVEGAGGWYVPFNSAQSMSDVARMLGLPVILVVGLRFGCISHGVLTATAIRADGLQLAAWVGNRIDASFDTQPESIAALQQRLEAPCIGVVPYASNGATIGQGDDLLARLFETRAGLRDFNRPSTAANSD</sequence>
<dbReference type="InterPro" id="IPR027417">
    <property type="entry name" value="P-loop_NTPase"/>
</dbReference>
<feature type="binding site" evidence="8">
    <location>
        <position position="20"/>
    </location>
    <ligand>
        <name>Mg(2+)</name>
        <dbReference type="ChEBI" id="CHEBI:18420"/>
    </ligand>
</feature>
<accession>A0A1F6VK39</accession>
<feature type="binding site" evidence="8">
    <location>
        <position position="58"/>
    </location>
    <ligand>
        <name>ATP</name>
        <dbReference type="ChEBI" id="CHEBI:30616"/>
    </ligand>
</feature>
<evidence type="ECO:0000256" key="4">
    <source>
        <dbReference type="ARBA" id="ARBA00022741"/>
    </source>
</evidence>
<comment type="catalytic activity">
    <reaction evidence="8">
        <text>(7R,8S)-7,8-diammoniononanoate + CO2 + ATP = (4R,5S)-dethiobiotin + ADP + phosphate + 3 H(+)</text>
        <dbReference type="Rhea" id="RHEA:15805"/>
        <dbReference type="ChEBI" id="CHEBI:15378"/>
        <dbReference type="ChEBI" id="CHEBI:16526"/>
        <dbReference type="ChEBI" id="CHEBI:30616"/>
        <dbReference type="ChEBI" id="CHEBI:43474"/>
        <dbReference type="ChEBI" id="CHEBI:149469"/>
        <dbReference type="ChEBI" id="CHEBI:149473"/>
        <dbReference type="ChEBI" id="CHEBI:456216"/>
        <dbReference type="EC" id="6.3.3.3"/>
    </reaction>
</comment>
<evidence type="ECO:0000256" key="3">
    <source>
        <dbReference type="ARBA" id="ARBA00022723"/>
    </source>
</evidence>
<dbReference type="SUPFAM" id="SSF52540">
    <property type="entry name" value="P-loop containing nucleoside triphosphate hydrolases"/>
    <property type="match status" value="1"/>
</dbReference>
<feature type="binding site" evidence="8">
    <location>
        <position position="119"/>
    </location>
    <ligand>
        <name>Mg(2+)</name>
        <dbReference type="ChEBI" id="CHEBI:18420"/>
    </ligand>
</feature>
<dbReference type="CDD" id="cd03109">
    <property type="entry name" value="DTBS"/>
    <property type="match status" value="1"/>
</dbReference>
<evidence type="ECO:0000256" key="5">
    <source>
        <dbReference type="ARBA" id="ARBA00022756"/>
    </source>
</evidence>
<dbReference type="PANTHER" id="PTHR43210">
    <property type="entry name" value="DETHIOBIOTIN SYNTHETASE"/>
    <property type="match status" value="1"/>
</dbReference>
<keyword evidence="6 8" id="KW-0067">ATP-binding</keyword>
<dbReference type="GO" id="GO:0009102">
    <property type="term" value="P:biotin biosynthetic process"/>
    <property type="evidence" value="ECO:0007669"/>
    <property type="project" value="UniProtKB-UniRule"/>
</dbReference>
<dbReference type="NCBIfam" id="TIGR00347">
    <property type="entry name" value="bioD"/>
    <property type="match status" value="1"/>
</dbReference>
<comment type="cofactor">
    <cofactor evidence="8">
        <name>Mg(2+)</name>
        <dbReference type="ChEBI" id="CHEBI:18420"/>
    </cofactor>
</comment>
<feature type="binding site" evidence="8">
    <location>
        <begin position="119"/>
        <end position="122"/>
    </location>
    <ligand>
        <name>ATP</name>
        <dbReference type="ChEBI" id="CHEBI:30616"/>
    </ligand>
</feature>
<evidence type="ECO:0000256" key="1">
    <source>
        <dbReference type="ARBA" id="ARBA00022490"/>
    </source>
</evidence>
<keyword evidence="2 8" id="KW-0436">Ligase</keyword>
<dbReference type="GO" id="GO:0042803">
    <property type="term" value="F:protein homodimerization activity"/>
    <property type="evidence" value="ECO:0007669"/>
    <property type="project" value="UniProtKB-ARBA"/>
</dbReference>